<evidence type="ECO:0000313" key="3">
    <source>
        <dbReference type="EMBL" id="WCT73888.1"/>
    </source>
</evidence>
<dbReference type="Pfam" id="PF00535">
    <property type="entry name" value="Glycos_transf_2"/>
    <property type="match status" value="1"/>
</dbReference>
<name>A0ABY7TLH9_9SPHN</name>
<keyword evidence="3" id="KW-0808">Transferase</keyword>
<gene>
    <name evidence="3" type="ORF">PQ455_01250</name>
</gene>
<dbReference type="GO" id="GO:0016757">
    <property type="term" value="F:glycosyltransferase activity"/>
    <property type="evidence" value="ECO:0007669"/>
    <property type="project" value="UniProtKB-KW"/>
</dbReference>
<organism evidence="3 4">
    <name type="scientific">Sphingomonas naphthae</name>
    <dbReference type="NCBI Taxonomy" id="1813468"/>
    <lineage>
        <taxon>Bacteria</taxon>
        <taxon>Pseudomonadati</taxon>
        <taxon>Pseudomonadota</taxon>
        <taxon>Alphaproteobacteria</taxon>
        <taxon>Sphingomonadales</taxon>
        <taxon>Sphingomonadaceae</taxon>
        <taxon>Sphingomonas</taxon>
    </lineage>
</organism>
<dbReference type="Proteomes" id="UP001220395">
    <property type="component" value="Chromosome"/>
</dbReference>
<keyword evidence="4" id="KW-1185">Reference proteome</keyword>
<evidence type="ECO:0000256" key="1">
    <source>
        <dbReference type="ARBA" id="ARBA00038494"/>
    </source>
</evidence>
<sequence>MKLSVVMLSYNDASSLSITIPPLLEIVDQIIVVEMGSTDGTPELLRSLLREQDMVVSYPRESLFKFGFAHPRNYGAGYARNDWVFAIDSDELVVKDEILAFMASPPETPAAYRVRRRNYYADANFGLHDVGALMADGGFGEEGHCRIYQVSPLVRWAGLIHEEIMFHEDTAASHSVESGITLHHLSAFKPGDINEKQKLYYYLTLKGLVYKHFRFGTNAFWFDQFPQDHLGQMILAANVFCREHGIEPLSRSAIDRALAR</sequence>
<accession>A0ABY7TLH9</accession>
<comment type="similarity">
    <text evidence="1">Belongs to the glycosyltransferase 2 family. WaaE/KdtX subfamily.</text>
</comment>
<protein>
    <submittedName>
        <fullName evidence="3">Glycosyltransferase</fullName>
        <ecNumber evidence="3">2.4.-.-</ecNumber>
    </submittedName>
</protein>
<feature type="domain" description="Glycosyltransferase 2-like" evidence="2">
    <location>
        <begin position="4"/>
        <end position="103"/>
    </location>
</feature>
<evidence type="ECO:0000313" key="4">
    <source>
        <dbReference type="Proteomes" id="UP001220395"/>
    </source>
</evidence>
<dbReference type="PANTHER" id="PTHR43630:SF2">
    <property type="entry name" value="GLYCOSYLTRANSFERASE"/>
    <property type="match status" value="1"/>
</dbReference>
<dbReference type="EC" id="2.4.-.-" evidence="3"/>
<dbReference type="InterPro" id="IPR029044">
    <property type="entry name" value="Nucleotide-diphossugar_trans"/>
</dbReference>
<keyword evidence="3" id="KW-0328">Glycosyltransferase</keyword>
<dbReference type="PANTHER" id="PTHR43630">
    <property type="entry name" value="POLY-BETA-1,6-N-ACETYL-D-GLUCOSAMINE SYNTHASE"/>
    <property type="match status" value="1"/>
</dbReference>
<dbReference type="Gene3D" id="3.90.550.10">
    <property type="entry name" value="Spore Coat Polysaccharide Biosynthesis Protein SpsA, Chain A"/>
    <property type="match status" value="1"/>
</dbReference>
<proteinExistence type="inferred from homology"/>
<reference evidence="3 4" key="1">
    <citation type="submission" date="2023-02" db="EMBL/GenBank/DDBJ databases">
        <title>Genome sequence of Sphingomonas naphthae.</title>
        <authorList>
            <person name="Kim S."/>
            <person name="Heo J."/>
            <person name="Kwon S.-W."/>
        </authorList>
    </citation>
    <scope>NUCLEOTIDE SEQUENCE [LARGE SCALE GENOMIC DNA]</scope>
    <source>
        <strain evidence="3 4">KACC 18716</strain>
    </source>
</reference>
<dbReference type="EMBL" id="CP117411">
    <property type="protein sequence ID" value="WCT73888.1"/>
    <property type="molecule type" value="Genomic_DNA"/>
</dbReference>
<evidence type="ECO:0000259" key="2">
    <source>
        <dbReference type="Pfam" id="PF00535"/>
    </source>
</evidence>
<dbReference type="RefSeq" id="WP_273688496.1">
    <property type="nucleotide sequence ID" value="NZ_CP117411.1"/>
</dbReference>
<dbReference type="SUPFAM" id="SSF53448">
    <property type="entry name" value="Nucleotide-diphospho-sugar transferases"/>
    <property type="match status" value="1"/>
</dbReference>
<dbReference type="InterPro" id="IPR001173">
    <property type="entry name" value="Glyco_trans_2-like"/>
</dbReference>